<evidence type="ECO:0000313" key="2">
    <source>
        <dbReference type="Proteomes" id="UP000308600"/>
    </source>
</evidence>
<dbReference type="EMBL" id="ML208262">
    <property type="protein sequence ID" value="TFK75620.1"/>
    <property type="molecule type" value="Genomic_DNA"/>
</dbReference>
<proteinExistence type="predicted"/>
<evidence type="ECO:0000313" key="1">
    <source>
        <dbReference type="EMBL" id="TFK75620.1"/>
    </source>
</evidence>
<keyword evidence="2" id="KW-1185">Reference proteome</keyword>
<gene>
    <name evidence="1" type="ORF">BDN72DRAFT_831937</name>
</gene>
<organism evidence="1 2">
    <name type="scientific">Pluteus cervinus</name>
    <dbReference type="NCBI Taxonomy" id="181527"/>
    <lineage>
        <taxon>Eukaryota</taxon>
        <taxon>Fungi</taxon>
        <taxon>Dikarya</taxon>
        <taxon>Basidiomycota</taxon>
        <taxon>Agaricomycotina</taxon>
        <taxon>Agaricomycetes</taxon>
        <taxon>Agaricomycetidae</taxon>
        <taxon>Agaricales</taxon>
        <taxon>Pluteineae</taxon>
        <taxon>Pluteaceae</taxon>
        <taxon>Pluteus</taxon>
    </lineage>
</organism>
<name>A0ACD3BCQ1_9AGAR</name>
<sequence length="190" mass="21375">MSLFLVIPVNSKPSKGLYFGLVLLCLPPDAFTSSGHAVRLLSVYHRDKHPTSPHVQTSKFDNSLRVEDLSNTMRFSTVSPGVLKTSDYRADTVKTLTTPVGAAAGVQLPEHRWLAQRSLSHRTMHAFVRGLGIHPAHKQTNNTDCKFRVHHFQMTDKLCEGRRFFGMSVPPSRLLYAFACWRPASPLYTR</sequence>
<reference evidence="1 2" key="1">
    <citation type="journal article" date="2019" name="Nat. Ecol. Evol.">
        <title>Megaphylogeny resolves global patterns of mushroom evolution.</title>
        <authorList>
            <person name="Varga T."/>
            <person name="Krizsan K."/>
            <person name="Foldi C."/>
            <person name="Dima B."/>
            <person name="Sanchez-Garcia M."/>
            <person name="Sanchez-Ramirez S."/>
            <person name="Szollosi G.J."/>
            <person name="Szarkandi J.G."/>
            <person name="Papp V."/>
            <person name="Albert L."/>
            <person name="Andreopoulos W."/>
            <person name="Angelini C."/>
            <person name="Antonin V."/>
            <person name="Barry K.W."/>
            <person name="Bougher N.L."/>
            <person name="Buchanan P."/>
            <person name="Buyck B."/>
            <person name="Bense V."/>
            <person name="Catcheside P."/>
            <person name="Chovatia M."/>
            <person name="Cooper J."/>
            <person name="Damon W."/>
            <person name="Desjardin D."/>
            <person name="Finy P."/>
            <person name="Geml J."/>
            <person name="Haridas S."/>
            <person name="Hughes K."/>
            <person name="Justo A."/>
            <person name="Karasinski D."/>
            <person name="Kautmanova I."/>
            <person name="Kiss B."/>
            <person name="Kocsube S."/>
            <person name="Kotiranta H."/>
            <person name="LaButti K.M."/>
            <person name="Lechner B.E."/>
            <person name="Liimatainen K."/>
            <person name="Lipzen A."/>
            <person name="Lukacs Z."/>
            <person name="Mihaltcheva S."/>
            <person name="Morgado L.N."/>
            <person name="Niskanen T."/>
            <person name="Noordeloos M.E."/>
            <person name="Ohm R.A."/>
            <person name="Ortiz-Santana B."/>
            <person name="Ovrebo C."/>
            <person name="Racz N."/>
            <person name="Riley R."/>
            <person name="Savchenko A."/>
            <person name="Shiryaev A."/>
            <person name="Soop K."/>
            <person name="Spirin V."/>
            <person name="Szebenyi C."/>
            <person name="Tomsovsky M."/>
            <person name="Tulloss R.E."/>
            <person name="Uehling J."/>
            <person name="Grigoriev I.V."/>
            <person name="Vagvolgyi C."/>
            <person name="Papp T."/>
            <person name="Martin F.M."/>
            <person name="Miettinen O."/>
            <person name="Hibbett D.S."/>
            <person name="Nagy L.G."/>
        </authorList>
    </citation>
    <scope>NUCLEOTIDE SEQUENCE [LARGE SCALE GENOMIC DNA]</scope>
    <source>
        <strain evidence="1 2">NL-1719</strain>
    </source>
</reference>
<protein>
    <submittedName>
        <fullName evidence="1">Uncharacterized protein</fullName>
    </submittedName>
</protein>
<dbReference type="Proteomes" id="UP000308600">
    <property type="component" value="Unassembled WGS sequence"/>
</dbReference>
<accession>A0ACD3BCQ1</accession>